<gene>
    <name evidence="7" type="ORF">RJ641_014877</name>
</gene>
<keyword evidence="5" id="KW-0325">Glycoprotein</keyword>
<comment type="subcellular location">
    <subcellularLocation>
        <location evidence="1">Membrane</location>
        <topology evidence="1">Single-pass type II membrane protein</topology>
    </subcellularLocation>
</comment>
<sequence length="378" mass="42852">MFSSHGFHFLIFSIGFFLGFTGGLYVNSFSALSSLSLTQLPLTSNSSSLPPPPPPPPPPPIQVVLRSNNCSVKPIETSSLMHDMIDDELFWLASMVPRIEKDPHPRAKVAFMFLTKGPLPLALFWEKFFKGHEGLYSIYIHPHPSHNDSLPQNSVFFGRRIPSKPVEWGKASMVDAEKRLLANALLDFSNQRFVLLSESCIPLFNFTTIYTYVMNTKQSFISTFDEISRVGRGRYNPKMEPAIKLSDWRKGSQWFEVDRKLAVEIVADEKYYSIFEEHCFASNCMDEHYIPTLANILFLEENSNRTLTWADWSKGGAHPAQFGGLDVTVELLNNIRFGSQCRYNGNVTSICFLFARKFLPSALGRLMEVASPLLQFEP</sequence>
<dbReference type="Pfam" id="PF02485">
    <property type="entry name" value="Branch"/>
    <property type="match status" value="1"/>
</dbReference>
<keyword evidence="6" id="KW-1133">Transmembrane helix</keyword>
<evidence type="ECO:0000256" key="3">
    <source>
        <dbReference type="ARBA" id="ARBA00022679"/>
    </source>
</evidence>
<dbReference type="PANTHER" id="PTHR31042">
    <property type="entry name" value="CORE-2/I-BRANCHING BETA-1,6-N-ACETYLGLUCOSAMINYLTRANSFERASE FAMILY PROTEIN-RELATED"/>
    <property type="match status" value="1"/>
</dbReference>
<name>A0AAN8UXU6_9MAGN</name>
<feature type="transmembrane region" description="Helical" evidence="6">
    <location>
        <begin position="6"/>
        <end position="26"/>
    </location>
</feature>
<accession>A0AAN8UXU6</accession>
<dbReference type="AlphaFoldDB" id="A0AAN8UXU6"/>
<keyword evidence="8" id="KW-1185">Reference proteome</keyword>
<evidence type="ECO:0000256" key="6">
    <source>
        <dbReference type="SAM" id="Phobius"/>
    </source>
</evidence>
<evidence type="ECO:0000256" key="2">
    <source>
        <dbReference type="ARBA" id="ARBA00022676"/>
    </source>
</evidence>
<evidence type="ECO:0000256" key="4">
    <source>
        <dbReference type="ARBA" id="ARBA00023136"/>
    </source>
</evidence>
<keyword evidence="3 7" id="KW-0808">Transferase</keyword>
<evidence type="ECO:0000313" key="8">
    <source>
        <dbReference type="Proteomes" id="UP001370490"/>
    </source>
</evidence>
<keyword evidence="6" id="KW-0812">Transmembrane</keyword>
<dbReference type="PANTHER" id="PTHR31042:SF20">
    <property type="entry name" value="CORE-2_I-BRANCHING BETA-1,6-N-ACETYLGLUCOSAMINYLTRANSFERASE FAMILY PROTEIN"/>
    <property type="match status" value="1"/>
</dbReference>
<dbReference type="Proteomes" id="UP001370490">
    <property type="component" value="Unassembled WGS sequence"/>
</dbReference>
<dbReference type="SUPFAM" id="SSF101447">
    <property type="entry name" value="Formin homology 2 domain (FH2 domain)"/>
    <property type="match status" value="1"/>
</dbReference>
<dbReference type="GO" id="GO:0016757">
    <property type="term" value="F:glycosyltransferase activity"/>
    <property type="evidence" value="ECO:0007669"/>
    <property type="project" value="UniProtKB-KW"/>
</dbReference>
<comment type="caution">
    <text evidence="7">The sequence shown here is derived from an EMBL/GenBank/DDBJ whole genome shotgun (WGS) entry which is preliminary data.</text>
</comment>
<evidence type="ECO:0000313" key="7">
    <source>
        <dbReference type="EMBL" id="KAK6921199.1"/>
    </source>
</evidence>
<proteinExistence type="predicted"/>
<dbReference type="InterPro" id="IPR044174">
    <property type="entry name" value="BC10-like"/>
</dbReference>
<dbReference type="InterPro" id="IPR003406">
    <property type="entry name" value="Glyco_trans_14"/>
</dbReference>
<keyword evidence="2" id="KW-0328">Glycosyltransferase</keyword>
<evidence type="ECO:0000256" key="1">
    <source>
        <dbReference type="ARBA" id="ARBA00004606"/>
    </source>
</evidence>
<reference evidence="7 8" key="1">
    <citation type="submission" date="2023-12" db="EMBL/GenBank/DDBJ databases">
        <title>A high-quality genome assembly for Dillenia turbinata (Dilleniales).</title>
        <authorList>
            <person name="Chanderbali A."/>
        </authorList>
    </citation>
    <scope>NUCLEOTIDE SEQUENCE [LARGE SCALE GENOMIC DNA]</scope>
    <source>
        <strain evidence="7">LSX21</strain>
        <tissue evidence="7">Leaf</tissue>
    </source>
</reference>
<evidence type="ECO:0000256" key="5">
    <source>
        <dbReference type="ARBA" id="ARBA00023180"/>
    </source>
</evidence>
<organism evidence="7 8">
    <name type="scientific">Dillenia turbinata</name>
    <dbReference type="NCBI Taxonomy" id="194707"/>
    <lineage>
        <taxon>Eukaryota</taxon>
        <taxon>Viridiplantae</taxon>
        <taxon>Streptophyta</taxon>
        <taxon>Embryophyta</taxon>
        <taxon>Tracheophyta</taxon>
        <taxon>Spermatophyta</taxon>
        <taxon>Magnoliopsida</taxon>
        <taxon>eudicotyledons</taxon>
        <taxon>Gunneridae</taxon>
        <taxon>Pentapetalae</taxon>
        <taxon>Dilleniales</taxon>
        <taxon>Dilleniaceae</taxon>
        <taxon>Dillenia</taxon>
    </lineage>
</organism>
<protein>
    <submittedName>
        <fullName evidence="7">Glycosyl transferase, family 14</fullName>
    </submittedName>
</protein>
<dbReference type="EMBL" id="JBAMMX010000020">
    <property type="protein sequence ID" value="KAK6921199.1"/>
    <property type="molecule type" value="Genomic_DNA"/>
</dbReference>
<dbReference type="GO" id="GO:0016020">
    <property type="term" value="C:membrane"/>
    <property type="evidence" value="ECO:0007669"/>
    <property type="project" value="UniProtKB-SubCell"/>
</dbReference>
<keyword evidence="4 6" id="KW-0472">Membrane</keyword>